<accession>A0A9P0KN88</accession>
<comment type="caution">
    <text evidence="1">The sequence shown here is derived from an EMBL/GenBank/DDBJ whole genome shotgun (WGS) entry which is preliminary data.</text>
</comment>
<protein>
    <submittedName>
        <fullName evidence="1">Uncharacterized protein</fullName>
    </submittedName>
</protein>
<dbReference type="AlphaFoldDB" id="A0A9P0KN88"/>
<evidence type="ECO:0000313" key="1">
    <source>
        <dbReference type="EMBL" id="CAH1976572.1"/>
    </source>
</evidence>
<evidence type="ECO:0000313" key="2">
    <source>
        <dbReference type="Proteomes" id="UP001152888"/>
    </source>
</evidence>
<name>A0A9P0KN88_ACAOB</name>
<proteinExistence type="predicted"/>
<organism evidence="1 2">
    <name type="scientific">Acanthoscelides obtectus</name>
    <name type="common">Bean weevil</name>
    <name type="synonym">Bruchus obtectus</name>
    <dbReference type="NCBI Taxonomy" id="200917"/>
    <lineage>
        <taxon>Eukaryota</taxon>
        <taxon>Metazoa</taxon>
        <taxon>Ecdysozoa</taxon>
        <taxon>Arthropoda</taxon>
        <taxon>Hexapoda</taxon>
        <taxon>Insecta</taxon>
        <taxon>Pterygota</taxon>
        <taxon>Neoptera</taxon>
        <taxon>Endopterygota</taxon>
        <taxon>Coleoptera</taxon>
        <taxon>Polyphaga</taxon>
        <taxon>Cucujiformia</taxon>
        <taxon>Chrysomeloidea</taxon>
        <taxon>Chrysomelidae</taxon>
        <taxon>Bruchinae</taxon>
        <taxon>Bruchini</taxon>
        <taxon>Acanthoscelides</taxon>
    </lineage>
</organism>
<dbReference type="Proteomes" id="UP001152888">
    <property type="component" value="Unassembled WGS sequence"/>
</dbReference>
<gene>
    <name evidence="1" type="ORF">ACAOBT_LOCUS12197</name>
</gene>
<dbReference type="EMBL" id="CAKOFQ010006849">
    <property type="protein sequence ID" value="CAH1976572.1"/>
    <property type="molecule type" value="Genomic_DNA"/>
</dbReference>
<reference evidence="1" key="1">
    <citation type="submission" date="2022-03" db="EMBL/GenBank/DDBJ databases">
        <authorList>
            <person name="Sayadi A."/>
        </authorList>
    </citation>
    <scope>NUCLEOTIDE SEQUENCE</scope>
</reference>
<sequence length="79" mass="8796">MSFHKHLNDVPIDRQTFIRVKIRKLLYSGIISATQYQENTTNGLNVQNSAVNTQYINPPPLSSVYSNTSASNSKSAVLL</sequence>
<keyword evidence="2" id="KW-1185">Reference proteome</keyword>